<feature type="region of interest" description="Disordered" evidence="1">
    <location>
        <begin position="129"/>
        <end position="153"/>
    </location>
</feature>
<dbReference type="AlphaFoldDB" id="A0A6A6TFI5"/>
<reference evidence="2" key="1">
    <citation type="journal article" date="2020" name="Stud. Mycol.">
        <title>101 Dothideomycetes genomes: a test case for predicting lifestyles and emergence of pathogens.</title>
        <authorList>
            <person name="Haridas S."/>
            <person name="Albert R."/>
            <person name="Binder M."/>
            <person name="Bloem J."/>
            <person name="Labutti K."/>
            <person name="Salamov A."/>
            <person name="Andreopoulos B."/>
            <person name="Baker S."/>
            <person name="Barry K."/>
            <person name="Bills G."/>
            <person name="Bluhm B."/>
            <person name="Cannon C."/>
            <person name="Castanera R."/>
            <person name="Culley D."/>
            <person name="Daum C."/>
            <person name="Ezra D."/>
            <person name="Gonzalez J."/>
            <person name="Henrissat B."/>
            <person name="Kuo A."/>
            <person name="Liang C."/>
            <person name="Lipzen A."/>
            <person name="Lutzoni F."/>
            <person name="Magnuson J."/>
            <person name="Mondo S."/>
            <person name="Nolan M."/>
            <person name="Ohm R."/>
            <person name="Pangilinan J."/>
            <person name="Park H.-J."/>
            <person name="Ramirez L."/>
            <person name="Alfaro M."/>
            <person name="Sun H."/>
            <person name="Tritt A."/>
            <person name="Yoshinaga Y."/>
            <person name="Zwiers L.-H."/>
            <person name="Turgeon B."/>
            <person name="Goodwin S."/>
            <person name="Spatafora J."/>
            <person name="Crous P."/>
            <person name="Grigoriev I."/>
        </authorList>
    </citation>
    <scope>NUCLEOTIDE SEQUENCE</scope>
    <source>
        <strain evidence="2">CBS 122681</strain>
    </source>
</reference>
<feature type="compositionally biased region" description="Polar residues" evidence="1">
    <location>
        <begin position="141"/>
        <end position="153"/>
    </location>
</feature>
<dbReference type="InterPro" id="IPR036770">
    <property type="entry name" value="Ankyrin_rpt-contain_sf"/>
</dbReference>
<dbReference type="Proteomes" id="UP000799324">
    <property type="component" value="Unassembled WGS sequence"/>
</dbReference>
<evidence type="ECO:0000313" key="2">
    <source>
        <dbReference type="EMBL" id="KAF2657673.1"/>
    </source>
</evidence>
<keyword evidence="3" id="KW-1185">Reference proteome</keyword>
<proteinExistence type="predicted"/>
<name>A0A6A6TFI5_9PLEO</name>
<dbReference type="Gene3D" id="1.25.40.20">
    <property type="entry name" value="Ankyrin repeat-containing domain"/>
    <property type="match status" value="1"/>
</dbReference>
<gene>
    <name evidence="2" type="ORF">K491DRAFT_690921</name>
</gene>
<dbReference type="SUPFAM" id="SSF48403">
    <property type="entry name" value="Ankyrin repeat"/>
    <property type="match status" value="1"/>
</dbReference>
<accession>A0A6A6TFI5</accession>
<sequence>MIQLLMDNGAGELINMPDDRNNAGIHIVPAVIMASGYNPLVNPEPILKTLLRNGADPNQRNAEGCTFLHLLASHGFEGSFSADFRSYINLALEYGADLEAKDAIGRTACNRAALATVSSLEIFLTTRADPNAREKQRRHASSSSGCKTRTNGQ</sequence>
<evidence type="ECO:0000256" key="1">
    <source>
        <dbReference type="SAM" id="MobiDB-lite"/>
    </source>
</evidence>
<protein>
    <submittedName>
        <fullName evidence="2">Uncharacterized protein</fullName>
    </submittedName>
</protein>
<evidence type="ECO:0000313" key="3">
    <source>
        <dbReference type="Proteomes" id="UP000799324"/>
    </source>
</evidence>
<dbReference type="OrthoDB" id="539213at2759"/>
<dbReference type="EMBL" id="MU004323">
    <property type="protein sequence ID" value="KAF2657673.1"/>
    <property type="molecule type" value="Genomic_DNA"/>
</dbReference>
<organism evidence="2 3">
    <name type="scientific">Lophiostoma macrostomum CBS 122681</name>
    <dbReference type="NCBI Taxonomy" id="1314788"/>
    <lineage>
        <taxon>Eukaryota</taxon>
        <taxon>Fungi</taxon>
        <taxon>Dikarya</taxon>
        <taxon>Ascomycota</taxon>
        <taxon>Pezizomycotina</taxon>
        <taxon>Dothideomycetes</taxon>
        <taxon>Pleosporomycetidae</taxon>
        <taxon>Pleosporales</taxon>
        <taxon>Lophiostomataceae</taxon>
        <taxon>Lophiostoma</taxon>
    </lineage>
</organism>